<evidence type="ECO:0000313" key="2">
    <source>
        <dbReference type="EMBL" id="KAF1921043.1"/>
    </source>
</evidence>
<dbReference type="EMBL" id="ML979132">
    <property type="protein sequence ID" value="KAF1921043.1"/>
    <property type="molecule type" value="Genomic_DNA"/>
</dbReference>
<feature type="chain" id="PRO_5025472175" description="Ser-Thr-rich glycosyl-phosphatidyl-inositol-anchored membrane family-domain-containing protein" evidence="1">
    <location>
        <begin position="17"/>
        <end position="185"/>
    </location>
</feature>
<proteinExistence type="predicted"/>
<keyword evidence="3" id="KW-1185">Reference proteome</keyword>
<evidence type="ECO:0000313" key="3">
    <source>
        <dbReference type="Proteomes" id="UP000800096"/>
    </source>
</evidence>
<protein>
    <recommendedName>
        <fullName evidence="4">Ser-Thr-rich glycosyl-phosphatidyl-inositol-anchored membrane family-domain-containing protein</fullName>
    </recommendedName>
</protein>
<name>A0A6A5R013_AMPQU</name>
<dbReference type="PANTHER" id="PTHR39219:SF1">
    <property type="entry name" value="ER MEMBRANE PROTEIN COMPLEX SUBUNIT 10"/>
    <property type="match status" value="1"/>
</dbReference>
<dbReference type="OrthoDB" id="1894652at2759"/>
<dbReference type="Pfam" id="PF21203">
    <property type="entry name" value="ECM10"/>
    <property type="match status" value="1"/>
</dbReference>
<keyword evidence="1" id="KW-0732">Signal</keyword>
<organism evidence="2 3">
    <name type="scientific">Ampelomyces quisqualis</name>
    <name type="common">Powdery mildew agent</name>
    <dbReference type="NCBI Taxonomy" id="50730"/>
    <lineage>
        <taxon>Eukaryota</taxon>
        <taxon>Fungi</taxon>
        <taxon>Dikarya</taxon>
        <taxon>Ascomycota</taxon>
        <taxon>Pezizomycotina</taxon>
        <taxon>Dothideomycetes</taxon>
        <taxon>Pleosporomycetidae</taxon>
        <taxon>Pleosporales</taxon>
        <taxon>Pleosporineae</taxon>
        <taxon>Phaeosphaeriaceae</taxon>
        <taxon>Ampelomyces</taxon>
    </lineage>
</organism>
<accession>A0A6A5R013</accession>
<dbReference type="Proteomes" id="UP000800096">
    <property type="component" value="Unassembled WGS sequence"/>
</dbReference>
<sequence>MLLVKLLLLPVAVASSVTIYVSSVPVSDSAAIIPSPIPLAQIEFDADQSVGTLASYTPPTGAYISDHLLRVGLSDPNSGSWRGIVTSAASFAEQYHKKFIIHVDEKGEPYHIGFATSAKRSGGEVEVEIVKRSPGPQPVLNKPIVLNAEGKIDSKEPEKSFLQKYWWAIALFVVVQLVAGGGEGK</sequence>
<feature type="signal peptide" evidence="1">
    <location>
        <begin position="1"/>
        <end position="16"/>
    </location>
</feature>
<evidence type="ECO:0000256" key="1">
    <source>
        <dbReference type="SAM" id="SignalP"/>
    </source>
</evidence>
<evidence type="ECO:0008006" key="4">
    <source>
        <dbReference type="Google" id="ProtNLM"/>
    </source>
</evidence>
<gene>
    <name evidence="2" type="ORF">BDU57DRAFT_437996</name>
</gene>
<dbReference type="AlphaFoldDB" id="A0A6A5R013"/>
<reference evidence="2" key="1">
    <citation type="journal article" date="2020" name="Stud. Mycol.">
        <title>101 Dothideomycetes genomes: a test case for predicting lifestyles and emergence of pathogens.</title>
        <authorList>
            <person name="Haridas S."/>
            <person name="Albert R."/>
            <person name="Binder M."/>
            <person name="Bloem J."/>
            <person name="Labutti K."/>
            <person name="Salamov A."/>
            <person name="Andreopoulos B."/>
            <person name="Baker S."/>
            <person name="Barry K."/>
            <person name="Bills G."/>
            <person name="Bluhm B."/>
            <person name="Cannon C."/>
            <person name="Castanera R."/>
            <person name="Culley D."/>
            <person name="Daum C."/>
            <person name="Ezra D."/>
            <person name="Gonzalez J."/>
            <person name="Henrissat B."/>
            <person name="Kuo A."/>
            <person name="Liang C."/>
            <person name="Lipzen A."/>
            <person name="Lutzoni F."/>
            <person name="Magnuson J."/>
            <person name="Mondo S."/>
            <person name="Nolan M."/>
            <person name="Ohm R."/>
            <person name="Pangilinan J."/>
            <person name="Park H.-J."/>
            <person name="Ramirez L."/>
            <person name="Alfaro M."/>
            <person name="Sun H."/>
            <person name="Tritt A."/>
            <person name="Yoshinaga Y."/>
            <person name="Zwiers L.-H."/>
            <person name="Turgeon B."/>
            <person name="Goodwin S."/>
            <person name="Spatafora J."/>
            <person name="Crous P."/>
            <person name="Grigoriev I."/>
        </authorList>
    </citation>
    <scope>NUCLEOTIDE SEQUENCE</scope>
    <source>
        <strain evidence="2">HMLAC05119</strain>
    </source>
</reference>
<dbReference type="PANTHER" id="PTHR39219">
    <property type="entry name" value="ER MEMBRANE PROTEIN COMPLEX SUBUNIT 10"/>
    <property type="match status" value="1"/>
</dbReference>